<evidence type="ECO:0000313" key="10">
    <source>
        <dbReference type="Proteomes" id="UP000279259"/>
    </source>
</evidence>
<dbReference type="GO" id="GO:0110051">
    <property type="term" value="P:metabolite repair"/>
    <property type="evidence" value="ECO:0007669"/>
    <property type="project" value="TreeGrafter"/>
</dbReference>
<dbReference type="Pfam" id="PF01256">
    <property type="entry name" value="Carb_kinase"/>
    <property type="match status" value="1"/>
</dbReference>
<dbReference type="AlphaFoldDB" id="A0A427Y817"/>
<keyword evidence="10" id="KW-1185">Reference proteome</keyword>
<feature type="binding site" evidence="7">
    <location>
        <begin position="217"/>
        <end position="226"/>
    </location>
    <ligand>
        <name>ATP</name>
        <dbReference type="ChEBI" id="CHEBI:30616"/>
    </ligand>
</feature>
<dbReference type="CDD" id="cd01171">
    <property type="entry name" value="YXKO-related"/>
    <property type="match status" value="1"/>
</dbReference>
<evidence type="ECO:0000256" key="3">
    <source>
        <dbReference type="ARBA" id="ARBA00022857"/>
    </source>
</evidence>
<evidence type="ECO:0000256" key="7">
    <source>
        <dbReference type="HAMAP-Rule" id="MF_03157"/>
    </source>
</evidence>
<keyword evidence="1 7" id="KW-0547">Nucleotide-binding</keyword>
<dbReference type="GO" id="GO:0005737">
    <property type="term" value="C:cytoplasm"/>
    <property type="evidence" value="ECO:0007669"/>
    <property type="project" value="UniProtKB-SubCell"/>
</dbReference>
<feature type="binding site" evidence="7">
    <location>
        <position position="90"/>
    </location>
    <ligand>
        <name>(6S)-NADPHX</name>
        <dbReference type="ChEBI" id="CHEBI:64076"/>
    </ligand>
</feature>
<evidence type="ECO:0000313" key="9">
    <source>
        <dbReference type="EMBL" id="RSH87207.1"/>
    </source>
</evidence>
<feature type="binding site" evidence="7">
    <location>
        <begin position="147"/>
        <end position="153"/>
    </location>
    <ligand>
        <name>(6S)-NADPHX</name>
        <dbReference type="ChEBI" id="CHEBI:64076"/>
    </ligand>
</feature>
<dbReference type="SUPFAM" id="SSF53613">
    <property type="entry name" value="Ribokinase-like"/>
    <property type="match status" value="1"/>
</dbReference>
<evidence type="ECO:0000256" key="4">
    <source>
        <dbReference type="ARBA" id="ARBA00023027"/>
    </source>
</evidence>
<keyword evidence="5 7" id="KW-0456">Lyase</keyword>
<dbReference type="GO" id="GO:0046496">
    <property type="term" value="P:nicotinamide nucleotide metabolic process"/>
    <property type="evidence" value="ECO:0007669"/>
    <property type="project" value="UniProtKB-UniRule"/>
</dbReference>
<protein>
    <recommendedName>
        <fullName evidence="7">ATP-dependent (S)-NAD(P)H-hydrate dehydratase</fullName>
        <ecNumber evidence="7">4.2.1.93</ecNumber>
    </recommendedName>
    <alternativeName>
        <fullName evidence="7">ATP-dependent NAD(P)HX dehydratase</fullName>
    </alternativeName>
</protein>
<dbReference type="STRING" id="1890683.A0A427Y817"/>
<dbReference type="Gene3D" id="3.40.1190.20">
    <property type="match status" value="1"/>
</dbReference>
<evidence type="ECO:0000256" key="2">
    <source>
        <dbReference type="ARBA" id="ARBA00022840"/>
    </source>
</evidence>
<dbReference type="InterPro" id="IPR000631">
    <property type="entry name" value="CARKD"/>
</dbReference>
<keyword evidence="7" id="KW-0597">Phosphoprotein</keyword>
<feature type="binding site" evidence="7">
    <location>
        <position position="227"/>
    </location>
    <ligand>
        <name>(6S)-NADPHX</name>
        <dbReference type="ChEBI" id="CHEBI:64076"/>
    </ligand>
</feature>
<proteinExistence type="inferred from homology"/>
<comment type="catalytic activity">
    <reaction evidence="7">
        <text>(6S)-NADHX + ATP = ADP + phosphate + NADH + H(+)</text>
        <dbReference type="Rhea" id="RHEA:19017"/>
        <dbReference type="ChEBI" id="CHEBI:15378"/>
        <dbReference type="ChEBI" id="CHEBI:30616"/>
        <dbReference type="ChEBI" id="CHEBI:43474"/>
        <dbReference type="ChEBI" id="CHEBI:57945"/>
        <dbReference type="ChEBI" id="CHEBI:64074"/>
        <dbReference type="ChEBI" id="CHEBI:456216"/>
        <dbReference type="EC" id="4.2.1.93"/>
    </reaction>
</comment>
<keyword evidence="7" id="KW-0963">Cytoplasm</keyword>
<dbReference type="GO" id="GO:0005524">
    <property type="term" value="F:ATP binding"/>
    <property type="evidence" value="ECO:0007669"/>
    <property type="project" value="UniProtKB-KW"/>
</dbReference>
<feature type="binding site" evidence="7">
    <location>
        <begin position="185"/>
        <end position="189"/>
    </location>
    <ligand>
        <name>ATP</name>
        <dbReference type="ChEBI" id="CHEBI:30616"/>
    </ligand>
</feature>
<dbReference type="HAMAP" id="MF_01965">
    <property type="entry name" value="NADHX_dehydratase"/>
    <property type="match status" value="1"/>
</dbReference>
<comment type="function">
    <text evidence="7">Catalyzes the dehydration of the S-form of NAD(P)HX at the expense of ATP, which is converted to ADP. Together with NAD(P)HX epimerase, which catalyzes the epimerization of the S- and R-forms, the enzyme allows the repair of both epimers of NAD(P)HX, a damaged form of NAD(P)H that is a result of enzymatic or heat-dependent hydration.</text>
</comment>
<evidence type="ECO:0000256" key="5">
    <source>
        <dbReference type="ARBA" id="ARBA00023239"/>
    </source>
</evidence>
<gene>
    <name evidence="9" type="ORF">EHS25_003116</name>
</gene>
<comment type="cofactor">
    <cofactor evidence="7">
        <name>Mg(2+)</name>
        <dbReference type="ChEBI" id="CHEBI:18420"/>
    </cofactor>
</comment>
<sequence length="321" mass="34289">MAKQHAHLMGLVGKMIPPLSPKLHKGQAGRIGVLGGSGDYSGAPYFSSMGAMRFGADLAHVICQPDAGAVIKTYSPDLIVHGHVLIIGPGLGRDDHMQNCARIAFELAKKNDQMGVVVDADGLWLVQNDPMVVLDWPGVPRVILTPNIMEFKRLCQALKIDPNSDVDTLCPQLARALQNVTIVQKGSADIISNGLVITSELLGDGAQSEILKGEVEGGLKRVGGQGDILSGSVGVLLAWGSEWVRGSYEHVGHPPPKSKAIAENIPLLAAYGASTFNRTVSRRGWERKGRSMVTHDLVDLVGPVYEEVFGKPETGEEKGKL</sequence>
<dbReference type="EC" id="4.2.1.93" evidence="7"/>
<comment type="caution">
    <text evidence="9">The sequence shown here is derived from an EMBL/GenBank/DDBJ whole genome shotgun (WGS) entry which is preliminary data.</text>
</comment>
<evidence type="ECO:0000256" key="6">
    <source>
        <dbReference type="ARBA" id="ARBA00047472"/>
    </source>
</evidence>
<reference evidence="9 10" key="1">
    <citation type="submission" date="2018-11" db="EMBL/GenBank/DDBJ databases">
        <title>Genome sequence of Saitozyma podzolica DSM 27192.</title>
        <authorList>
            <person name="Aliyu H."/>
            <person name="Gorte O."/>
            <person name="Ochsenreither K."/>
        </authorList>
    </citation>
    <scope>NUCLEOTIDE SEQUENCE [LARGE SCALE GENOMIC DNA]</scope>
    <source>
        <strain evidence="9 10">DSM 27192</strain>
    </source>
</reference>
<organism evidence="9 10">
    <name type="scientific">Saitozyma podzolica</name>
    <dbReference type="NCBI Taxonomy" id="1890683"/>
    <lineage>
        <taxon>Eukaryota</taxon>
        <taxon>Fungi</taxon>
        <taxon>Dikarya</taxon>
        <taxon>Basidiomycota</taxon>
        <taxon>Agaricomycotina</taxon>
        <taxon>Tremellomycetes</taxon>
        <taxon>Tremellales</taxon>
        <taxon>Trimorphomycetaceae</taxon>
        <taxon>Saitozyma</taxon>
    </lineage>
</organism>
<comment type="catalytic activity">
    <reaction evidence="6 7">
        <text>(6S)-NADPHX + ATP = ADP + phosphate + NADPH + H(+)</text>
        <dbReference type="Rhea" id="RHEA:32231"/>
        <dbReference type="ChEBI" id="CHEBI:15378"/>
        <dbReference type="ChEBI" id="CHEBI:30616"/>
        <dbReference type="ChEBI" id="CHEBI:43474"/>
        <dbReference type="ChEBI" id="CHEBI:57783"/>
        <dbReference type="ChEBI" id="CHEBI:64076"/>
        <dbReference type="ChEBI" id="CHEBI:456216"/>
        <dbReference type="EC" id="4.2.1.93"/>
    </reaction>
</comment>
<dbReference type="PANTHER" id="PTHR12592:SF0">
    <property type="entry name" value="ATP-DEPENDENT (S)-NAD(P)H-HYDRATE DEHYDRATASE"/>
    <property type="match status" value="1"/>
</dbReference>
<dbReference type="OrthoDB" id="8110916at2759"/>
<evidence type="ECO:0000259" key="8">
    <source>
        <dbReference type="PROSITE" id="PS51383"/>
    </source>
</evidence>
<dbReference type="EMBL" id="RSCD01000017">
    <property type="protein sequence ID" value="RSH87207.1"/>
    <property type="molecule type" value="Genomic_DNA"/>
</dbReference>
<dbReference type="NCBIfam" id="TIGR00196">
    <property type="entry name" value="yjeF_cterm"/>
    <property type="match status" value="1"/>
</dbReference>
<keyword evidence="2 7" id="KW-0067">ATP-binding</keyword>
<dbReference type="GO" id="GO:0047453">
    <property type="term" value="F:ATP-dependent NAD(P)H-hydrate dehydratase activity"/>
    <property type="evidence" value="ECO:0007669"/>
    <property type="project" value="UniProtKB-UniRule"/>
</dbReference>
<feature type="domain" description="YjeF C-terminal" evidence="8">
    <location>
        <begin position="8"/>
        <end position="308"/>
    </location>
</feature>
<dbReference type="InterPro" id="IPR029056">
    <property type="entry name" value="Ribokinase-like"/>
</dbReference>
<accession>A0A427Y817</accession>
<name>A0A427Y817_9TREE</name>
<dbReference type="PROSITE" id="PS51383">
    <property type="entry name" value="YJEF_C_3"/>
    <property type="match status" value="1"/>
</dbReference>
<dbReference type="PANTHER" id="PTHR12592">
    <property type="entry name" value="ATP-DEPENDENT (S)-NAD(P)H-HYDRATE DEHYDRATASE FAMILY MEMBER"/>
    <property type="match status" value="1"/>
</dbReference>
<keyword evidence="3" id="KW-0521">NADP</keyword>
<evidence type="ECO:0000256" key="1">
    <source>
        <dbReference type="ARBA" id="ARBA00022741"/>
    </source>
</evidence>
<comment type="subcellular location">
    <subcellularLocation>
        <location evidence="7">Cytoplasm</location>
    </subcellularLocation>
</comment>
<dbReference type="Proteomes" id="UP000279259">
    <property type="component" value="Unassembled WGS sequence"/>
</dbReference>
<keyword evidence="4 7" id="KW-0520">NAD</keyword>
<comment type="similarity">
    <text evidence="7">Belongs to the NnrD/CARKD family.</text>
</comment>